<dbReference type="PROSITE" id="PS01183">
    <property type="entry name" value="UBIE_1"/>
    <property type="match status" value="1"/>
</dbReference>
<feature type="binding site" evidence="6">
    <location>
        <position position="145"/>
    </location>
    <ligand>
        <name>S-adenosyl-L-methionine</name>
        <dbReference type="ChEBI" id="CHEBI:59789"/>
    </ligand>
</feature>
<dbReference type="UniPathway" id="UPA00232"/>
<evidence type="ECO:0000256" key="6">
    <source>
        <dbReference type="HAMAP-Rule" id="MF_01813"/>
    </source>
</evidence>
<dbReference type="SUPFAM" id="SSF53335">
    <property type="entry name" value="S-adenosyl-L-methionine-dependent methyltransferases"/>
    <property type="match status" value="1"/>
</dbReference>
<keyword evidence="1 6" id="KW-0474">Menaquinone biosynthesis</keyword>
<dbReference type="Gene3D" id="3.40.50.150">
    <property type="entry name" value="Vaccinia Virus protein VP39"/>
    <property type="match status" value="1"/>
</dbReference>
<dbReference type="HAMAP" id="MF_01813">
    <property type="entry name" value="MenG_UbiE_methyltr"/>
    <property type="match status" value="1"/>
</dbReference>
<dbReference type="AlphaFoldDB" id="M1LVD4"/>
<comment type="similarity">
    <text evidence="6">Belongs to the class I-like SAM-binding methyltransferase superfamily. MenG/UbiE family.</text>
</comment>
<dbReference type="UniPathway" id="UPA00079">
    <property type="reaction ID" value="UER00169"/>
</dbReference>
<dbReference type="NCBIfam" id="TIGR01934">
    <property type="entry name" value="MenG_MenH_UbiE"/>
    <property type="match status" value="1"/>
</dbReference>
<dbReference type="RefSeq" id="WP_015237786.1">
    <property type="nucleotide sequence ID" value="NC_020285.1"/>
</dbReference>
<dbReference type="EC" id="2.1.1.163" evidence="6"/>
<dbReference type="GO" id="GO:0008425">
    <property type="term" value="F:2-methoxy-6-polyprenyl-1,4-benzoquinol methyltransferase activity"/>
    <property type="evidence" value="ECO:0007669"/>
    <property type="project" value="UniProtKB-UniRule"/>
</dbReference>
<comment type="function">
    <text evidence="6">Methyltransferase required for the conversion of demethylmenaquinol (DMKH2) to menaquinol (MKH2) and the conversion of 2-polyprenyl-6-methoxy-1,4-benzoquinol (DDMQH2) to 2-polyprenyl-3-methyl-6-methoxy-1,4-benzoquinol (DMQH2).</text>
</comment>
<dbReference type="InterPro" id="IPR004033">
    <property type="entry name" value="UbiE/COQ5_MeTrFase"/>
</dbReference>
<keyword evidence="8" id="KW-1185">Reference proteome</keyword>
<dbReference type="EMBL" id="CP003807">
    <property type="protein sequence ID" value="AGF49512.1"/>
    <property type="molecule type" value="Genomic_DNA"/>
</dbReference>
<organism evidence="7 8">
    <name type="scientific">Candidatus Kinetoplastidibacterium blastocrithidiae TCC012E</name>
    <dbReference type="NCBI Taxonomy" id="1208922"/>
    <lineage>
        <taxon>Bacteria</taxon>
        <taxon>Pseudomonadati</taxon>
        <taxon>Pseudomonadota</taxon>
        <taxon>Betaproteobacteria</taxon>
        <taxon>Candidatus Kinetoplastidibacterium</taxon>
    </lineage>
</organism>
<comment type="pathway">
    <text evidence="6">Cofactor biosynthesis; ubiquinone biosynthesis.</text>
</comment>
<feature type="binding site" evidence="6">
    <location>
        <begin position="128"/>
        <end position="129"/>
    </location>
    <ligand>
        <name>S-adenosyl-L-methionine</name>
        <dbReference type="ChEBI" id="CHEBI:59789"/>
    </ligand>
</feature>
<comment type="pathway">
    <text evidence="6">Quinol/quinone metabolism; menaquinone biosynthesis; menaquinol from 1,4-dihydroxy-2-naphthoate: step 2/2.</text>
</comment>
<keyword evidence="4 6" id="KW-0831">Ubiquinone biosynthesis</keyword>
<dbReference type="PANTHER" id="PTHR43591">
    <property type="entry name" value="METHYLTRANSFERASE"/>
    <property type="match status" value="1"/>
</dbReference>
<dbReference type="Proteomes" id="UP000011563">
    <property type="component" value="Chromosome"/>
</dbReference>
<dbReference type="GO" id="GO:0032259">
    <property type="term" value="P:methylation"/>
    <property type="evidence" value="ECO:0007669"/>
    <property type="project" value="UniProtKB-KW"/>
</dbReference>
<comment type="catalytic activity">
    <reaction evidence="6">
        <text>a 2-methoxy-6-(all-trans-polyprenyl)benzene-1,4-diol + S-adenosyl-L-methionine = a 5-methoxy-2-methyl-3-(all-trans-polyprenyl)benzene-1,4-diol + S-adenosyl-L-homocysteine + H(+)</text>
        <dbReference type="Rhea" id="RHEA:28286"/>
        <dbReference type="Rhea" id="RHEA-COMP:10858"/>
        <dbReference type="Rhea" id="RHEA-COMP:10859"/>
        <dbReference type="ChEBI" id="CHEBI:15378"/>
        <dbReference type="ChEBI" id="CHEBI:57856"/>
        <dbReference type="ChEBI" id="CHEBI:59789"/>
        <dbReference type="ChEBI" id="CHEBI:84166"/>
        <dbReference type="ChEBI" id="CHEBI:84167"/>
        <dbReference type="EC" id="2.1.1.201"/>
    </reaction>
</comment>
<dbReference type="GO" id="GO:0043770">
    <property type="term" value="F:demethylmenaquinone methyltransferase activity"/>
    <property type="evidence" value="ECO:0007669"/>
    <property type="project" value="UniProtKB-UniRule"/>
</dbReference>
<dbReference type="KEGG" id="kbt:BCUE_0280"/>
<dbReference type="PATRIC" id="fig|1208922.3.peg.64"/>
<dbReference type="PROSITE" id="PS01184">
    <property type="entry name" value="UBIE_2"/>
    <property type="match status" value="1"/>
</dbReference>
<feature type="binding site" evidence="6">
    <location>
        <position position="81"/>
    </location>
    <ligand>
        <name>S-adenosyl-L-methionine</name>
        <dbReference type="ChEBI" id="CHEBI:59789"/>
    </ligand>
</feature>
<reference evidence="7 8" key="1">
    <citation type="journal article" date="2013" name="Genome Biol. Evol.">
        <title>Genome evolution and phylogenomic analysis of candidatus kinetoplastibacterium, the betaproteobacterial endosymbionts of strigomonas and angomonas.</title>
        <authorList>
            <person name="Alves J.M."/>
            <person name="Serrano M.G."/>
            <person name="Maia da Silva F."/>
            <person name="Voegtly L.J."/>
            <person name="Matveyev A.V."/>
            <person name="Teixeira M.M."/>
            <person name="Camargo E.P."/>
            <person name="Buck G.A."/>
        </authorList>
    </citation>
    <scope>NUCLEOTIDE SEQUENCE [LARGE SCALE GENOMIC DNA]</scope>
    <source>
        <strain evidence="7 8">TCC012E</strain>
    </source>
</reference>
<feature type="binding site" evidence="6">
    <location>
        <position position="102"/>
    </location>
    <ligand>
        <name>S-adenosyl-L-methionine</name>
        <dbReference type="ChEBI" id="CHEBI:59789"/>
    </ligand>
</feature>
<evidence type="ECO:0000256" key="1">
    <source>
        <dbReference type="ARBA" id="ARBA00022428"/>
    </source>
</evidence>
<dbReference type="PANTHER" id="PTHR43591:SF24">
    <property type="entry name" value="2-METHOXY-6-POLYPRENYL-1,4-BENZOQUINOL METHYLASE, MITOCHONDRIAL"/>
    <property type="match status" value="1"/>
</dbReference>
<name>M1LVD4_9PROT</name>
<keyword evidence="5 6" id="KW-0949">S-adenosyl-L-methionine</keyword>
<dbReference type="CDD" id="cd02440">
    <property type="entry name" value="AdoMet_MTases"/>
    <property type="match status" value="1"/>
</dbReference>
<accession>M1LVD4</accession>
<dbReference type="PROSITE" id="PS51608">
    <property type="entry name" value="SAM_MT_UBIE"/>
    <property type="match status" value="1"/>
</dbReference>
<evidence type="ECO:0000256" key="4">
    <source>
        <dbReference type="ARBA" id="ARBA00022688"/>
    </source>
</evidence>
<protein>
    <recommendedName>
        <fullName evidence="6">Ubiquinone/menaquinone biosynthesis C-methyltransferase UbiE</fullName>
        <ecNumber evidence="6">2.1.1.163</ecNumber>
        <ecNumber evidence="6">2.1.1.201</ecNumber>
    </recommendedName>
    <alternativeName>
        <fullName evidence="6">2-methoxy-6-polyprenyl-1,4-benzoquinol methylase</fullName>
    </alternativeName>
    <alternativeName>
        <fullName evidence="6">Demethylmenaquinone methyltransferase</fullName>
    </alternativeName>
</protein>
<keyword evidence="7" id="KW-0830">Ubiquinone</keyword>
<evidence type="ECO:0000256" key="3">
    <source>
        <dbReference type="ARBA" id="ARBA00022679"/>
    </source>
</evidence>
<dbReference type="GO" id="GO:0009234">
    <property type="term" value="P:menaquinone biosynthetic process"/>
    <property type="evidence" value="ECO:0007669"/>
    <property type="project" value="UniProtKB-UniRule"/>
</dbReference>
<dbReference type="GO" id="GO:0009060">
    <property type="term" value="P:aerobic respiration"/>
    <property type="evidence" value="ECO:0007669"/>
    <property type="project" value="UniProtKB-UniRule"/>
</dbReference>
<dbReference type="EC" id="2.1.1.201" evidence="6"/>
<proteinExistence type="inferred from homology"/>
<gene>
    <name evidence="6" type="primary">ubiE</name>
    <name evidence="7" type="ORF">BCUE_0280</name>
</gene>
<sequence>MKDNINEGFFKNVDSTHFGYKSVEVSEKKMLVSKVFHSVSDRYDLMNDIMSLGLHRLWKKFLVSKSNIRSGMRILDIAGGTGDLARMFMDKHRNNIEVWLTDINIDMLKVGCDRLVNCGYILPIIVCDAESLPFPSSYFDRVSVSFGLRNMTDKIQAMTEMRRVLKPGGKLLILEFSHIVEPLKSLYDYYSFKFLPWVGKKVTGDEDSYKYLVESIRMHPKQDVLAQMMIDSGFSRVKFSNLSAGIVALHEGMKIA</sequence>
<evidence type="ECO:0000256" key="2">
    <source>
        <dbReference type="ARBA" id="ARBA00022603"/>
    </source>
</evidence>
<keyword evidence="3 6" id="KW-0808">Transferase</keyword>
<dbReference type="InterPro" id="IPR029063">
    <property type="entry name" value="SAM-dependent_MTases_sf"/>
</dbReference>
<dbReference type="Pfam" id="PF01209">
    <property type="entry name" value="Ubie_methyltran"/>
    <property type="match status" value="1"/>
</dbReference>
<evidence type="ECO:0000313" key="7">
    <source>
        <dbReference type="EMBL" id="AGF49512.1"/>
    </source>
</evidence>
<evidence type="ECO:0000313" key="8">
    <source>
        <dbReference type="Proteomes" id="UP000011563"/>
    </source>
</evidence>
<dbReference type="InterPro" id="IPR023576">
    <property type="entry name" value="UbiE/COQ5_MeTrFase_CS"/>
</dbReference>
<evidence type="ECO:0000256" key="5">
    <source>
        <dbReference type="ARBA" id="ARBA00022691"/>
    </source>
</evidence>
<dbReference type="HOGENOM" id="CLU_037990_0_0_4"/>
<comment type="catalytic activity">
    <reaction evidence="6">
        <text>a 2-demethylmenaquinol + S-adenosyl-L-methionine = a menaquinol + S-adenosyl-L-homocysteine + H(+)</text>
        <dbReference type="Rhea" id="RHEA:42640"/>
        <dbReference type="Rhea" id="RHEA-COMP:9539"/>
        <dbReference type="Rhea" id="RHEA-COMP:9563"/>
        <dbReference type="ChEBI" id="CHEBI:15378"/>
        <dbReference type="ChEBI" id="CHEBI:18151"/>
        <dbReference type="ChEBI" id="CHEBI:55437"/>
        <dbReference type="ChEBI" id="CHEBI:57856"/>
        <dbReference type="ChEBI" id="CHEBI:59789"/>
        <dbReference type="EC" id="2.1.1.163"/>
    </reaction>
</comment>
<keyword evidence="2 6" id="KW-0489">Methyltransferase</keyword>